<dbReference type="Gene3D" id="1.10.150.20">
    <property type="entry name" value="5' to 3' exonuclease, C-terminal subdomain"/>
    <property type="match status" value="1"/>
</dbReference>
<feature type="region of interest" description="Disordered" evidence="1">
    <location>
        <begin position="1"/>
        <end position="28"/>
    </location>
</feature>
<keyword evidence="3" id="KW-1185">Reference proteome</keyword>
<dbReference type="Pfam" id="PF14520">
    <property type="entry name" value="HHH_5"/>
    <property type="match status" value="1"/>
</dbReference>
<evidence type="ECO:0000313" key="3">
    <source>
        <dbReference type="Proteomes" id="UP001432000"/>
    </source>
</evidence>
<protein>
    <submittedName>
        <fullName evidence="2">Helix-hairpin-helix domain-containing protein</fullName>
    </submittedName>
</protein>
<evidence type="ECO:0000256" key="1">
    <source>
        <dbReference type="SAM" id="MobiDB-lite"/>
    </source>
</evidence>
<reference evidence="2 3" key="1">
    <citation type="submission" date="2024-03" db="EMBL/GenBank/DDBJ databases">
        <title>Natural products discovery in diverse microorganisms through a two-stage MS feature dereplication strategy.</title>
        <authorList>
            <person name="Zhang R."/>
        </authorList>
    </citation>
    <scope>NUCLEOTIDE SEQUENCE [LARGE SCALE GENOMIC DNA]</scope>
    <source>
        <strain evidence="2 3">18930</strain>
    </source>
</reference>
<evidence type="ECO:0000313" key="2">
    <source>
        <dbReference type="EMBL" id="WXG68141.1"/>
    </source>
</evidence>
<sequence>MTSRDDERDVQGEPVEHFPPGTGRPASGAFFQAGYRSVEELAGASESELAKLHGVGPKALRVVKAALEEQGLDLNP</sequence>
<dbReference type="Proteomes" id="UP001432000">
    <property type="component" value="Chromosome"/>
</dbReference>
<dbReference type="EMBL" id="CP147846">
    <property type="protein sequence ID" value="WXG68141.1"/>
    <property type="molecule type" value="Genomic_DNA"/>
</dbReference>
<accession>A0ABZ2PK67</accession>
<proteinExistence type="predicted"/>
<name>A0ABZ2PK67_9NOCA</name>
<dbReference type="SUPFAM" id="SSF47789">
    <property type="entry name" value="C-terminal domain of RNA polymerase alpha subunit"/>
    <property type="match status" value="1"/>
</dbReference>
<feature type="compositionally biased region" description="Basic and acidic residues" evidence="1">
    <location>
        <begin position="1"/>
        <end position="16"/>
    </location>
</feature>
<gene>
    <name evidence="2" type="ORF">WDS16_23515</name>
</gene>
<dbReference type="RefSeq" id="WP_338888150.1">
    <property type="nucleotide sequence ID" value="NZ_CP147846.1"/>
</dbReference>
<organism evidence="2 3">
    <name type="scientific">Rhodococcus sovatensis</name>
    <dbReference type="NCBI Taxonomy" id="1805840"/>
    <lineage>
        <taxon>Bacteria</taxon>
        <taxon>Bacillati</taxon>
        <taxon>Actinomycetota</taxon>
        <taxon>Actinomycetes</taxon>
        <taxon>Mycobacteriales</taxon>
        <taxon>Nocardiaceae</taxon>
        <taxon>Rhodococcus</taxon>
    </lineage>
</organism>